<evidence type="ECO:0000313" key="1">
    <source>
        <dbReference type="Ensembl" id="ENSSVLP00005010322.1"/>
    </source>
</evidence>
<keyword evidence="2" id="KW-1185">Reference proteome</keyword>
<proteinExistence type="predicted"/>
<accession>A0A8D2B9W7</accession>
<dbReference type="AlphaFoldDB" id="A0A8D2B9W7"/>
<evidence type="ECO:0000313" key="2">
    <source>
        <dbReference type="Proteomes" id="UP000694564"/>
    </source>
</evidence>
<protein>
    <submittedName>
        <fullName evidence="1">Uncharacterized protein</fullName>
    </submittedName>
</protein>
<sequence length="84" mass="9364">VVQIVISSAGAGSLAEWVLMELHREIEAQYNLLHTAEGYIGLQVPICVLPPAPHWRISSLLSRYVETGNNQWVLFKAIMFSSNV</sequence>
<reference evidence="1" key="2">
    <citation type="submission" date="2025-09" db="UniProtKB">
        <authorList>
            <consortium name="Ensembl"/>
        </authorList>
    </citation>
    <scope>IDENTIFICATION</scope>
</reference>
<dbReference type="Ensembl" id="ENSSVLT00005011425.1">
    <property type="protein sequence ID" value="ENSSVLP00005010322.1"/>
    <property type="gene ID" value="ENSSVLG00005008233.1"/>
</dbReference>
<name>A0A8D2B9W7_SCIVU</name>
<organism evidence="1 2">
    <name type="scientific">Sciurus vulgaris</name>
    <name type="common">Eurasian red squirrel</name>
    <dbReference type="NCBI Taxonomy" id="55149"/>
    <lineage>
        <taxon>Eukaryota</taxon>
        <taxon>Metazoa</taxon>
        <taxon>Chordata</taxon>
        <taxon>Craniata</taxon>
        <taxon>Vertebrata</taxon>
        <taxon>Euteleostomi</taxon>
        <taxon>Mammalia</taxon>
        <taxon>Eutheria</taxon>
        <taxon>Euarchontoglires</taxon>
        <taxon>Glires</taxon>
        <taxon>Rodentia</taxon>
        <taxon>Sciuromorpha</taxon>
        <taxon>Sciuridae</taxon>
        <taxon>Sciurinae</taxon>
        <taxon>Sciurini</taxon>
        <taxon>Sciurus</taxon>
    </lineage>
</organism>
<dbReference type="Proteomes" id="UP000694564">
    <property type="component" value="Chromosome 10"/>
</dbReference>
<reference evidence="1" key="1">
    <citation type="submission" date="2025-08" db="UniProtKB">
        <authorList>
            <consortium name="Ensembl"/>
        </authorList>
    </citation>
    <scope>IDENTIFICATION</scope>
</reference>